<evidence type="ECO:0000313" key="9">
    <source>
        <dbReference type="Proteomes" id="UP000316905"/>
    </source>
</evidence>
<comment type="subcellular location">
    <subcellularLocation>
        <location evidence="1 4">Cytoplasm</location>
    </subcellularLocation>
</comment>
<reference evidence="8 9" key="1">
    <citation type="journal article" date="2015" name="Stand. Genomic Sci.">
        <title>Genomic Encyclopedia of Bacterial and Archaeal Type Strains, Phase III: the genomes of soil and plant-associated and newly described type strains.</title>
        <authorList>
            <person name="Whitman W.B."/>
            <person name="Woyke T."/>
            <person name="Klenk H.P."/>
            <person name="Zhou Y."/>
            <person name="Lilburn T.G."/>
            <person name="Beck B.J."/>
            <person name="De Vos P."/>
            <person name="Vandamme P."/>
            <person name="Eisen J.A."/>
            <person name="Garrity G."/>
            <person name="Hugenholtz P."/>
            <person name="Kyrpides N.C."/>
        </authorList>
    </citation>
    <scope>NUCLEOTIDE SEQUENCE [LARGE SCALE GENOMIC DNA]</scope>
    <source>
        <strain evidence="8 9">CGMCC 1.6858</strain>
    </source>
</reference>
<dbReference type="InterPro" id="IPR024064">
    <property type="entry name" value="FdhE-like_sf"/>
</dbReference>
<dbReference type="GO" id="GO:0051604">
    <property type="term" value="P:protein maturation"/>
    <property type="evidence" value="ECO:0007669"/>
    <property type="project" value="TreeGrafter"/>
</dbReference>
<dbReference type="Pfam" id="PF04216">
    <property type="entry name" value="FdhE_N"/>
    <property type="match status" value="1"/>
</dbReference>
<dbReference type="SUPFAM" id="SSF144020">
    <property type="entry name" value="FdhE-like"/>
    <property type="match status" value="1"/>
</dbReference>
<evidence type="ECO:0000259" key="5">
    <source>
        <dbReference type="Pfam" id="PF04216"/>
    </source>
</evidence>
<dbReference type="InterPro" id="IPR056797">
    <property type="entry name" value="FdhE_central"/>
</dbReference>
<dbReference type="EMBL" id="VLKY01000006">
    <property type="protein sequence ID" value="TWI54385.1"/>
    <property type="molecule type" value="Genomic_DNA"/>
</dbReference>
<organism evidence="8 9">
    <name type="scientific">Pseudomonas duriflava</name>
    <dbReference type="NCBI Taxonomy" id="459528"/>
    <lineage>
        <taxon>Bacteria</taxon>
        <taxon>Pseudomonadati</taxon>
        <taxon>Pseudomonadota</taxon>
        <taxon>Gammaproteobacteria</taxon>
        <taxon>Pseudomonadales</taxon>
        <taxon>Pseudomonadaceae</taxon>
        <taxon>Pseudomonas</taxon>
    </lineage>
</organism>
<evidence type="ECO:0000256" key="3">
    <source>
        <dbReference type="ARBA" id="ARBA00061033"/>
    </source>
</evidence>
<dbReference type="PIRSF" id="PIRSF018296">
    <property type="entry name" value="Format_dh_formtn"/>
    <property type="match status" value="1"/>
</dbReference>
<evidence type="ECO:0000256" key="1">
    <source>
        <dbReference type="ARBA" id="ARBA00004496"/>
    </source>
</evidence>
<evidence type="ECO:0000259" key="6">
    <source>
        <dbReference type="Pfam" id="PF24859"/>
    </source>
</evidence>
<dbReference type="Pfam" id="PF24860">
    <property type="entry name" value="FdhE_C"/>
    <property type="match status" value="1"/>
</dbReference>
<gene>
    <name evidence="4" type="primary">fdhE</name>
    <name evidence="8" type="ORF">IQ22_02252</name>
</gene>
<dbReference type="PANTHER" id="PTHR37689">
    <property type="entry name" value="PROTEIN FDHE"/>
    <property type="match status" value="1"/>
</dbReference>
<proteinExistence type="inferred from homology"/>
<dbReference type="HAMAP" id="MF_00611">
    <property type="entry name" value="FdeH"/>
    <property type="match status" value="1"/>
</dbReference>
<evidence type="ECO:0000313" key="8">
    <source>
        <dbReference type="EMBL" id="TWI54385.1"/>
    </source>
</evidence>
<dbReference type="InterPro" id="IPR056796">
    <property type="entry name" value="FdhE_C"/>
</dbReference>
<dbReference type="Pfam" id="PF24859">
    <property type="entry name" value="FdhE_central"/>
    <property type="match status" value="1"/>
</dbReference>
<sequence>MSGQILEPGQIEASATTPPFIHLPPKTQFSYRAERLATLAEGNPLRDYLLLVSGVCRAQQQVFDTMADLPLDTKRIQQSLIHGLPPLSSDTLVREDAWLSVLDALLDTYEAPAHAAVGSALERLHQADAGQRKAWAIALTNGQYDLVPPGVVPFLGAALQVAWTNWLFQLDMEKVRESKSQTHCPACGALPTAGVIRHRGKHNGLRYLSCSLCSCEWHYVRVKCTHCESSKNLQYLSLESDAVLADKASLRAEACPSCETYLKLLYLEHDTQAEALSADLASLALDMRLGEEGFHRQAPNLLLSPGG</sequence>
<dbReference type="InterPro" id="IPR006452">
    <property type="entry name" value="Formate_DH_accessory"/>
</dbReference>
<keyword evidence="9" id="KW-1185">Reference proteome</keyword>
<evidence type="ECO:0000259" key="7">
    <source>
        <dbReference type="Pfam" id="PF24860"/>
    </source>
</evidence>
<dbReference type="CDD" id="cd16341">
    <property type="entry name" value="FdhE"/>
    <property type="match status" value="1"/>
</dbReference>
<dbReference type="InterPro" id="IPR056774">
    <property type="entry name" value="FdhE_N"/>
</dbReference>
<comment type="similarity">
    <text evidence="3 4">Belongs to the FdhE family.</text>
</comment>
<keyword evidence="2 4" id="KW-0963">Cytoplasm</keyword>
<dbReference type="Proteomes" id="UP000316905">
    <property type="component" value="Unassembled WGS sequence"/>
</dbReference>
<dbReference type="GO" id="GO:0008199">
    <property type="term" value="F:ferric iron binding"/>
    <property type="evidence" value="ECO:0007669"/>
    <property type="project" value="TreeGrafter"/>
</dbReference>
<dbReference type="AlphaFoldDB" id="A0A562QCA1"/>
<accession>A0A562QCA1</accession>
<dbReference type="GO" id="GO:0005829">
    <property type="term" value="C:cytosol"/>
    <property type="evidence" value="ECO:0007669"/>
    <property type="project" value="TreeGrafter"/>
</dbReference>
<protein>
    <recommendedName>
        <fullName evidence="4">Protein FdhE homolog</fullName>
    </recommendedName>
</protein>
<evidence type="ECO:0000256" key="2">
    <source>
        <dbReference type="ARBA" id="ARBA00022490"/>
    </source>
</evidence>
<name>A0A562QCA1_9PSED</name>
<dbReference type="FunFam" id="3.90.1670.10:FF:000001">
    <property type="entry name" value="Protein FdhE"/>
    <property type="match status" value="1"/>
</dbReference>
<dbReference type="NCBIfam" id="TIGR01562">
    <property type="entry name" value="FdhE"/>
    <property type="match status" value="1"/>
</dbReference>
<comment type="function">
    <text evidence="4">Necessary for formate dehydrogenase activity.</text>
</comment>
<evidence type="ECO:0000256" key="4">
    <source>
        <dbReference type="HAMAP-Rule" id="MF_00611"/>
    </source>
</evidence>
<feature type="domain" description="FdhE N-terminal" evidence="5">
    <location>
        <begin position="18"/>
        <end position="177"/>
    </location>
</feature>
<dbReference type="PANTHER" id="PTHR37689:SF1">
    <property type="entry name" value="PROTEIN FDHE"/>
    <property type="match status" value="1"/>
</dbReference>
<dbReference type="Gene3D" id="3.90.1670.10">
    <property type="entry name" value="FdhE-like domain"/>
    <property type="match status" value="1"/>
</dbReference>
<comment type="caution">
    <text evidence="8">The sequence shown here is derived from an EMBL/GenBank/DDBJ whole genome shotgun (WGS) entry which is preliminary data.</text>
</comment>
<dbReference type="OrthoDB" id="9794151at2"/>
<dbReference type="RefSeq" id="WP_145141673.1">
    <property type="nucleotide sequence ID" value="NZ_VLKY01000006.1"/>
</dbReference>
<feature type="domain" description="FdhE C-terminal" evidence="7">
    <location>
        <begin position="222"/>
        <end position="303"/>
    </location>
</feature>
<feature type="domain" description="FdhE central" evidence="6">
    <location>
        <begin position="183"/>
        <end position="221"/>
    </location>
</feature>